<dbReference type="InterPro" id="IPR028098">
    <property type="entry name" value="Glyco_trans_4-like_N"/>
</dbReference>
<dbReference type="Gene3D" id="3.40.50.2000">
    <property type="entry name" value="Glycogen Phosphorylase B"/>
    <property type="match status" value="2"/>
</dbReference>
<dbReference type="GO" id="GO:0016757">
    <property type="term" value="F:glycosyltransferase activity"/>
    <property type="evidence" value="ECO:0007669"/>
    <property type="project" value="InterPro"/>
</dbReference>
<keyword evidence="4" id="KW-1185">Reference proteome</keyword>
<feature type="domain" description="Glycosyl transferase family 1" evidence="1">
    <location>
        <begin position="293"/>
        <end position="405"/>
    </location>
</feature>
<evidence type="ECO:0000313" key="4">
    <source>
        <dbReference type="Proteomes" id="UP000521868"/>
    </source>
</evidence>
<evidence type="ECO:0000259" key="1">
    <source>
        <dbReference type="Pfam" id="PF00534"/>
    </source>
</evidence>
<dbReference type="Proteomes" id="UP000521868">
    <property type="component" value="Unassembled WGS sequence"/>
</dbReference>
<evidence type="ECO:0000313" key="3">
    <source>
        <dbReference type="EMBL" id="NKE67596.1"/>
    </source>
</evidence>
<comment type="caution">
    <text evidence="3">The sequence shown here is derived from an EMBL/GenBank/DDBJ whole genome shotgun (WGS) entry which is preliminary data.</text>
</comment>
<dbReference type="Pfam" id="PF00534">
    <property type="entry name" value="Glycos_transf_1"/>
    <property type="match status" value="1"/>
</dbReference>
<reference evidence="3 4" key="1">
    <citation type="journal article" date="2020" name="Nature">
        <title>Bacterial chemolithoautotrophy via manganese oxidation.</title>
        <authorList>
            <person name="Yu H."/>
            <person name="Leadbetter J.R."/>
        </authorList>
    </citation>
    <scope>NUCLEOTIDE SEQUENCE [LARGE SCALE GENOMIC DNA]</scope>
    <source>
        <strain evidence="3 4">RBP-1</strain>
    </source>
</reference>
<dbReference type="SUPFAM" id="SSF53756">
    <property type="entry name" value="UDP-Glycosyltransferase/glycogen phosphorylase"/>
    <property type="match status" value="1"/>
</dbReference>
<dbReference type="EMBL" id="VTOX01000006">
    <property type="protein sequence ID" value="NKE67596.1"/>
    <property type="molecule type" value="Genomic_DNA"/>
</dbReference>
<sequence>MQATRTCREMGHCAPVFVLLSFEGPDPYARAGGLSARVSGLATALAEGGYETHLFFVGAPDLPPHEVSCRGHLHLHRWCQWISRYHPGGVYDGEEGKLRDWTASLPGWLEQHFFPELVSAGRSVIVIGEEWHTSWSMVDISVRVSKRGWSKRVRCFWNANNTFGFLRVPWATLRQGVIITSVSRFMKHEMRQYGVDPLVIPNGIARQWFEPCDPQALAALRTLAGERLLLAKVARWDPDKHWLMAVDTVAQLKARGLRPLFVARGGMEAHGSEVAARAAAIGLVTTQISCAEATPLALCREIAASGGADMLLVETALSRAQLQVLYQASEGVLANSAFEPFGLVGLEAMACGGLSFLGATGEEYATPGFDSISVQTDSPAEVVGQLLRLRAQPQLARRMRHHARRTATRFKWAEVIHSHLTPMVSRS</sequence>
<organism evidence="3 4">
    <name type="scientific">Ramlibacter lithotrophicus</name>
    <dbReference type="NCBI Taxonomy" id="2606681"/>
    <lineage>
        <taxon>Bacteria</taxon>
        <taxon>Pseudomonadati</taxon>
        <taxon>Pseudomonadota</taxon>
        <taxon>Betaproteobacteria</taxon>
        <taxon>Burkholderiales</taxon>
        <taxon>Comamonadaceae</taxon>
        <taxon>Ramlibacter</taxon>
    </lineage>
</organism>
<dbReference type="PANTHER" id="PTHR12526">
    <property type="entry name" value="GLYCOSYLTRANSFERASE"/>
    <property type="match status" value="1"/>
</dbReference>
<dbReference type="AlphaFoldDB" id="A0A7X6I7S2"/>
<keyword evidence="3" id="KW-0808">Transferase</keyword>
<dbReference type="InterPro" id="IPR001296">
    <property type="entry name" value="Glyco_trans_1"/>
</dbReference>
<gene>
    <name evidence="3" type="ORF">RAMLITH_17370</name>
</gene>
<proteinExistence type="predicted"/>
<accession>A0A7X6I7S2</accession>
<dbReference type="Pfam" id="PF13439">
    <property type="entry name" value="Glyco_transf_4"/>
    <property type="match status" value="1"/>
</dbReference>
<protein>
    <submittedName>
        <fullName evidence="3">Glycosyltransferase</fullName>
    </submittedName>
</protein>
<evidence type="ECO:0000259" key="2">
    <source>
        <dbReference type="Pfam" id="PF13439"/>
    </source>
</evidence>
<feature type="domain" description="Glycosyltransferase subfamily 4-like N-terminal" evidence="2">
    <location>
        <begin position="32"/>
        <end position="204"/>
    </location>
</feature>
<dbReference type="PANTHER" id="PTHR12526:SF635">
    <property type="entry name" value="GLYCOSYL TRANSFERASE GROUP 1"/>
    <property type="match status" value="1"/>
</dbReference>
<name>A0A7X6I7S2_9BURK</name>